<dbReference type="InterPro" id="IPR003877">
    <property type="entry name" value="SPRY_dom"/>
</dbReference>
<keyword evidence="4" id="KW-0862">Zinc</keyword>
<dbReference type="GeneTree" id="ENSGT01150000286950"/>
<dbReference type="SUPFAM" id="SSF49899">
    <property type="entry name" value="Concanavalin A-like lectins/glucanases"/>
    <property type="match status" value="1"/>
</dbReference>
<dbReference type="GO" id="GO:0005737">
    <property type="term" value="C:cytoplasm"/>
    <property type="evidence" value="ECO:0007669"/>
    <property type="project" value="UniProtKB-ARBA"/>
</dbReference>
<evidence type="ECO:0000256" key="5">
    <source>
        <dbReference type="ARBA" id="ARBA00022859"/>
    </source>
</evidence>
<dbReference type="InterPro" id="IPR013320">
    <property type="entry name" value="ConA-like_dom_sf"/>
</dbReference>
<evidence type="ECO:0000256" key="6">
    <source>
        <dbReference type="PROSITE-ProRule" id="PRU00175"/>
    </source>
</evidence>
<dbReference type="STRING" id="1676925.ENSPKIP00000022471"/>
<dbReference type="PROSITE" id="PS50188">
    <property type="entry name" value="B302_SPRY"/>
    <property type="match status" value="1"/>
</dbReference>
<dbReference type="Pfam" id="PF13765">
    <property type="entry name" value="PRY"/>
    <property type="match status" value="1"/>
</dbReference>
<keyword evidence="1" id="KW-0399">Innate immunity</keyword>
<evidence type="ECO:0000259" key="7">
    <source>
        <dbReference type="PROSITE" id="PS50089"/>
    </source>
</evidence>
<dbReference type="PANTHER" id="PTHR25465">
    <property type="entry name" value="B-BOX DOMAIN CONTAINING"/>
    <property type="match status" value="1"/>
</dbReference>
<dbReference type="PROSITE" id="PS00518">
    <property type="entry name" value="ZF_RING_1"/>
    <property type="match status" value="1"/>
</dbReference>
<evidence type="ECO:0000256" key="4">
    <source>
        <dbReference type="ARBA" id="ARBA00022833"/>
    </source>
</evidence>
<keyword evidence="3 6" id="KW-0863">Zinc-finger</keyword>
<dbReference type="PANTHER" id="PTHR25465:SF5">
    <property type="entry name" value="E3 UBIQUITIN_ISG15 LIGASE TRIM25-RELATED"/>
    <property type="match status" value="1"/>
</dbReference>
<reference evidence="9" key="1">
    <citation type="submission" date="2025-08" db="UniProtKB">
        <authorList>
            <consortium name="Ensembl"/>
        </authorList>
    </citation>
    <scope>IDENTIFICATION</scope>
</reference>
<dbReference type="InterPro" id="IPR017907">
    <property type="entry name" value="Znf_RING_CS"/>
</dbReference>
<dbReference type="AlphaFoldDB" id="A0A3B3RXG7"/>
<evidence type="ECO:0000259" key="8">
    <source>
        <dbReference type="PROSITE" id="PS50188"/>
    </source>
</evidence>
<dbReference type="Pfam" id="PF15227">
    <property type="entry name" value="zf-C3HC4_4"/>
    <property type="match status" value="1"/>
</dbReference>
<evidence type="ECO:0000256" key="1">
    <source>
        <dbReference type="ARBA" id="ARBA00022588"/>
    </source>
</evidence>
<name>A0A3B3RXG7_9TELE</name>
<dbReference type="CDD" id="cd16040">
    <property type="entry name" value="SPRY_PRY_SNTX"/>
    <property type="match status" value="1"/>
</dbReference>
<dbReference type="GO" id="GO:0045087">
    <property type="term" value="P:innate immune response"/>
    <property type="evidence" value="ECO:0007669"/>
    <property type="project" value="UniProtKB-KW"/>
</dbReference>
<evidence type="ECO:0000256" key="2">
    <source>
        <dbReference type="ARBA" id="ARBA00022723"/>
    </source>
</evidence>
<dbReference type="SUPFAM" id="SSF57850">
    <property type="entry name" value="RING/U-box"/>
    <property type="match status" value="1"/>
</dbReference>
<keyword evidence="5" id="KW-0391">Immunity</keyword>
<dbReference type="Gene3D" id="3.30.40.10">
    <property type="entry name" value="Zinc/RING finger domain, C3HC4 (zinc finger)"/>
    <property type="match status" value="1"/>
</dbReference>
<sequence>NIQSLEELRDWLICPICLDVLKNPVTTPCGHNYCMGCIKNYWDQDDDECRCPKCRQNFKVKPVLHNNTLLAEMLENLKTDKPKMSESESGDEECDTGVGGKIEAVKLNFGIHKITDDTGEVQGKICSNHDYNILISCFSASDACQLSLDHNTVHENLFLFNNDTEVIRDGDNYYYPSHPERFDSVSQILCKEGLSGCCYWEVQWSGEVYIGVSYKEIGRKGSGNDCCLGHNDKSWSLHCSNSKCCFRYNNSKTSLPLSSCPRIGVYLDHKGGILSFYRVSDIMTLIHRVQTTFTQPLYPGFRLFFPIFGSAENIITLCPLIE</sequence>
<dbReference type="InterPro" id="IPR013083">
    <property type="entry name" value="Znf_RING/FYVE/PHD"/>
</dbReference>
<dbReference type="GO" id="GO:0008270">
    <property type="term" value="F:zinc ion binding"/>
    <property type="evidence" value="ECO:0007669"/>
    <property type="project" value="UniProtKB-KW"/>
</dbReference>
<dbReference type="PROSITE" id="PS50089">
    <property type="entry name" value="ZF_RING_2"/>
    <property type="match status" value="1"/>
</dbReference>
<keyword evidence="10" id="KW-1185">Reference proteome</keyword>
<protein>
    <submittedName>
        <fullName evidence="9">Uncharacterized protein</fullName>
    </submittedName>
</protein>
<dbReference type="SMART" id="SM00589">
    <property type="entry name" value="PRY"/>
    <property type="match status" value="1"/>
</dbReference>
<dbReference type="InterPro" id="IPR003879">
    <property type="entry name" value="Butyrophylin_SPRY"/>
</dbReference>
<dbReference type="InterPro" id="IPR006574">
    <property type="entry name" value="PRY"/>
</dbReference>
<dbReference type="InterPro" id="IPR051051">
    <property type="entry name" value="E3_ubiq-ligase_TRIM/RNF"/>
</dbReference>
<dbReference type="Ensembl" id="ENSPKIT00000003136.1">
    <property type="protein sequence ID" value="ENSPKIP00000022471.1"/>
    <property type="gene ID" value="ENSPKIG00000006463.1"/>
</dbReference>
<evidence type="ECO:0000313" key="9">
    <source>
        <dbReference type="Ensembl" id="ENSPKIP00000022471.1"/>
    </source>
</evidence>
<evidence type="ECO:0000256" key="3">
    <source>
        <dbReference type="ARBA" id="ARBA00022771"/>
    </source>
</evidence>
<proteinExistence type="predicted"/>
<dbReference type="Proteomes" id="UP000261540">
    <property type="component" value="Unplaced"/>
</dbReference>
<dbReference type="InterPro" id="IPR043136">
    <property type="entry name" value="B30.2/SPRY_sf"/>
</dbReference>
<accession>A0A3B3RXG7</accession>
<feature type="domain" description="RING-type" evidence="7">
    <location>
        <begin position="14"/>
        <end position="55"/>
    </location>
</feature>
<keyword evidence="2" id="KW-0479">Metal-binding</keyword>
<dbReference type="InterPro" id="IPR001870">
    <property type="entry name" value="B30.2/SPRY"/>
</dbReference>
<dbReference type="PRINTS" id="PR01407">
    <property type="entry name" value="BUTYPHLNCDUF"/>
</dbReference>
<dbReference type="SMART" id="SM00449">
    <property type="entry name" value="SPRY"/>
    <property type="match status" value="1"/>
</dbReference>
<organism evidence="9 10">
    <name type="scientific">Paramormyrops kingsleyae</name>
    <dbReference type="NCBI Taxonomy" id="1676925"/>
    <lineage>
        <taxon>Eukaryota</taxon>
        <taxon>Metazoa</taxon>
        <taxon>Chordata</taxon>
        <taxon>Craniata</taxon>
        <taxon>Vertebrata</taxon>
        <taxon>Euteleostomi</taxon>
        <taxon>Actinopterygii</taxon>
        <taxon>Neopterygii</taxon>
        <taxon>Teleostei</taxon>
        <taxon>Osteoglossocephala</taxon>
        <taxon>Osteoglossomorpha</taxon>
        <taxon>Osteoglossiformes</taxon>
        <taxon>Mormyridae</taxon>
        <taxon>Paramormyrops</taxon>
    </lineage>
</organism>
<dbReference type="InterPro" id="IPR001841">
    <property type="entry name" value="Znf_RING"/>
</dbReference>
<feature type="domain" description="B30.2/SPRY" evidence="8">
    <location>
        <begin position="126"/>
        <end position="320"/>
    </location>
</feature>
<dbReference type="SMART" id="SM00184">
    <property type="entry name" value="RING"/>
    <property type="match status" value="1"/>
</dbReference>
<evidence type="ECO:0000313" key="10">
    <source>
        <dbReference type="Proteomes" id="UP000261540"/>
    </source>
</evidence>
<dbReference type="Pfam" id="PF00622">
    <property type="entry name" value="SPRY"/>
    <property type="match status" value="1"/>
</dbReference>
<dbReference type="Gene3D" id="2.60.120.920">
    <property type="match status" value="1"/>
</dbReference>
<reference evidence="9" key="2">
    <citation type="submission" date="2025-09" db="UniProtKB">
        <authorList>
            <consortium name="Ensembl"/>
        </authorList>
    </citation>
    <scope>IDENTIFICATION</scope>
</reference>